<gene>
    <name evidence="1" type="ORF">ULVI_14415</name>
</gene>
<comment type="caution">
    <text evidence="1">The sequence shown here is derived from an EMBL/GenBank/DDBJ whole genome shotgun (WGS) entry which is preliminary data.</text>
</comment>
<evidence type="ECO:0000313" key="2">
    <source>
        <dbReference type="Proteomes" id="UP000077013"/>
    </source>
</evidence>
<accession>A0A167EM42</accession>
<reference evidence="1 2" key="1">
    <citation type="submission" date="2016-02" db="EMBL/GenBank/DDBJ databases">
        <title>Ulvibacter sp. LPB0005, isolated from Thais luteostoma.</title>
        <authorList>
            <person name="Shin S.-K."/>
            <person name="Yi H."/>
        </authorList>
    </citation>
    <scope>NUCLEOTIDE SEQUENCE [LARGE SCALE GENOMIC DNA]</scope>
    <source>
        <strain evidence="1 2">LPB0005</strain>
    </source>
</reference>
<dbReference type="OrthoDB" id="7775479at2"/>
<dbReference type="Proteomes" id="UP000077013">
    <property type="component" value="Unassembled WGS sequence"/>
</dbReference>
<keyword evidence="2" id="KW-1185">Reference proteome</keyword>
<sequence length="72" mass="8263">MNKYRNLDGDSGVDSYEIGNDYITVKFNKNYRTYTYSYAKAGENNVEEMKSLAINGAGLNAFINKYVRNLFD</sequence>
<dbReference type="STRING" id="1763537.ULVI_14415"/>
<protein>
    <recommendedName>
        <fullName evidence="3">KTSC domain-containing protein</fullName>
    </recommendedName>
</protein>
<dbReference type="EMBL" id="LRXL01000053">
    <property type="protein sequence ID" value="OAB75671.1"/>
    <property type="molecule type" value="Genomic_DNA"/>
</dbReference>
<dbReference type="AlphaFoldDB" id="A0A167EM42"/>
<organism evidence="1 2">
    <name type="scientific">Cochleicola gelatinilyticus</name>
    <dbReference type="NCBI Taxonomy" id="1763537"/>
    <lineage>
        <taxon>Bacteria</taxon>
        <taxon>Pseudomonadati</taxon>
        <taxon>Bacteroidota</taxon>
        <taxon>Flavobacteriia</taxon>
        <taxon>Flavobacteriales</taxon>
        <taxon>Flavobacteriaceae</taxon>
        <taxon>Cochleicola</taxon>
    </lineage>
</organism>
<proteinExistence type="predicted"/>
<evidence type="ECO:0008006" key="3">
    <source>
        <dbReference type="Google" id="ProtNLM"/>
    </source>
</evidence>
<name>A0A167EM42_9FLAO</name>
<dbReference type="RefSeq" id="WP_068593513.1">
    <property type="nucleotide sequence ID" value="NZ_LRXL01000053.1"/>
</dbReference>
<evidence type="ECO:0000313" key="1">
    <source>
        <dbReference type="EMBL" id="OAB75671.1"/>
    </source>
</evidence>